<protein>
    <submittedName>
        <fullName evidence="1">Uncharacterized protein</fullName>
    </submittedName>
</protein>
<evidence type="ECO:0000313" key="2">
    <source>
        <dbReference type="Proteomes" id="UP001152888"/>
    </source>
</evidence>
<sequence>MISLHISFVRSKIVFYPIIWYPVHEVHSNKFERSQGRFVKYLWYKEDGTYPEVGFRHDVLLSRYSLCNLEKRSMLLVYFYIKRLLMP</sequence>
<name>A0A9P0PQJ4_ACAOB</name>
<gene>
    <name evidence="1" type="ORF">ACAOBT_LOCUS22361</name>
</gene>
<keyword evidence="2" id="KW-1185">Reference proteome</keyword>
<dbReference type="OrthoDB" id="6777438at2759"/>
<proteinExistence type="predicted"/>
<organism evidence="1 2">
    <name type="scientific">Acanthoscelides obtectus</name>
    <name type="common">Bean weevil</name>
    <name type="synonym">Bruchus obtectus</name>
    <dbReference type="NCBI Taxonomy" id="200917"/>
    <lineage>
        <taxon>Eukaryota</taxon>
        <taxon>Metazoa</taxon>
        <taxon>Ecdysozoa</taxon>
        <taxon>Arthropoda</taxon>
        <taxon>Hexapoda</taxon>
        <taxon>Insecta</taxon>
        <taxon>Pterygota</taxon>
        <taxon>Neoptera</taxon>
        <taxon>Endopterygota</taxon>
        <taxon>Coleoptera</taxon>
        <taxon>Polyphaga</taxon>
        <taxon>Cucujiformia</taxon>
        <taxon>Chrysomeloidea</taxon>
        <taxon>Chrysomelidae</taxon>
        <taxon>Bruchinae</taxon>
        <taxon>Bruchini</taxon>
        <taxon>Acanthoscelides</taxon>
    </lineage>
</organism>
<dbReference type="Proteomes" id="UP001152888">
    <property type="component" value="Unassembled WGS sequence"/>
</dbReference>
<dbReference type="AlphaFoldDB" id="A0A9P0PQJ4"/>
<evidence type="ECO:0000313" key="1">
    <source>
        <dbReference type="EMBL" id="CAH1995035.1"/>
    </source>
</evidence>
<reference evidence="1" key="1">
    <citation type="submission" date="2022-03" db="EMBL/GenBank/DDBJ databases">
        <authorList>
            <person name="Sayadi A."/>
        </authorList>
    </citation>
    <scope>NUCLEOTIDE SEQUENCE</scope>
</reference>
<comment type="caution">
    <text evidence="1">The sequence shown here is derived from an EMBL/GenBank/DDBJ whole genome shotgun (WGS) entry which is preliminary data.</text>
</comment>
<dbReference type="EMBL" id="CAKOFQ010007212">
    <property type="protein sequence ID" value="CAH1995035.1"/>
    <property type="molecule type" value="Genomic_DNA"/>
</dbReference>
<accession>A0A9P0PQJ4</accession>